<reference evidence="2" key="1">
    <citation type="submission" date="2025-08" db="UniProtKB">
        <authorList>
            <consortium name="RefSeq"/>
        </authorList>
    </citation>
    <scope>IDENTIFICATION</scope>
</reference>
<organism evidence="1 2">
    <name type="scientific">Ceratosolen solmsi marchali</name>
    <dbReference type="NCBI Taxonomy" id="326594"/>
    <lineage>
        <taxon>Eukaryota</taxon>
        <taxon>Metazoa</taxon>
        <taxon>Ecdysozoa</taxon>
        <taxon>Arthropoda</taxon>
        <taxon>Hexapoda</taxon>
        <taxon>Insecta</taxon>
        <taxon>Pterygota</taxon>
        <taxon>Neoptera</taxon>
        <taxon>Endopterygota</taxon>
        <taxon>Hymenoptera</taxon>
        <taxon>Apocrita</taxon>
        <taxon>Proctotrupomorpha</taxon>
        <taxon>Chalcidoidea</taxon>
        <taxon>Agaonidae</taxon>
        <taxon>Agaoninae</taxon>
        <taxon>Ceratosolen</taxon>
    </lineage>
</organism>
<dbReference type="InterPro" id="IPR029058">
    <property type="entry name" value="AB_hydrolase_fold"/>
</dbReference>
<dbReference type="KEGG" id="csol:105365221"/>
<keyword evidence="1" id="KW-1185">Reference proteome</keyword>
<proteinExistence type="predicted"/>
<dbReference type="GeneID" id="105365221"/>
<gene>
    <name evidence="2" type="primary">LOC105365221</name>
</gene>
<protein>
    <submittedName>
        <fullName evidence="2">Venom dipeptidyl peptidase 4-like</fullName>
    </submittedName>
</protein>
<evidence type="ECO:0000313" key="2">
    <source>
        <dbReference type="RefSeq" id="XP_011501629.1"/>
    </source>
</evidence>
<sequence length="61" mass="6668">MADLTAPYTHGVAFAKSLTESGVIFRYQSYADEDHALTGVLEHAYRSMEGFLAECLALDPS</sequence>
<dbReference type="Proteomes" id="UP000695007">
    <property type="component" value="Unplaced"/>
</dbReference>
<dbReference type="Gene3D" id="3.40.50.1820">
    <property type="entry name" value="alpha/beta hydrolase"/>
    <property type="match status" value="1"/>
</dbReference>
<evidence type="ECO:0000313" key="1">
    <source>
        <dbReference type="Proteomes" id="UP000695007"/>
    </source>
</evidence>
<name>A0AAJ7DZ09_9HYME</name>
<accession>A0AAJ7DZ09</accession>
<dbReference type="SUPFAM" id="SSF53474">
    <property type="entry name" value="alpha/beta-Hydrolases"/>
    <property type="match status" value="1"/>
</dbReference>
<dbReference type="AlphaFoldDB" id="A0AAJ7DZ09"/>
<dbReference type="RefSeq" id="XP_011501629.1">
    <property type="nucleotide sequence ID" value="XM_011503327.1"/>
</dbReference>